<accession>A0A7S0SLW1</accession>
<evidence type="ECO:0000256" key="1">
    <source>
        <dbReference type="SAM" id="MobiDB-lite"/>
    </source>
</evidence>
<protein>
    <submittedName>
        <fullName evidence="2">Uncharacterized protein</fullName>
    </submittedName>
</protein>
<dbReference type="EMBL" id="HBFC01022473">
    <property type="protein sequence ID" value="CAD8710813.1"/>
    <property type="molecule type" value="Transcribed_RNA"/>
</dbReference>
<proteinExistence type="predicted"/>
<dbReference type="AlphaFoldDB" id="A0A7S0SLW1"/>
<feature type="compositionally biased region" description="Acidic residues" evidence="1">
    <location>
        <begin position="146"/>
        <end position="158"/>
    </location>
</feature>
<reference evidence="2" key="1">
    <citation type="submission" date="2021-01" db="EMBL/GenBank/DDBJ databases">
        <authorList>
            <person name="Corre E."/>
            <person name="Pelletier E."/>
            <person name="Niang G."/>
            <person name="Scheremetjew M."/>
            <person name="Finn R."/>
            <person name="Kale V."/>
            <person name="Holt S."/>
            <person name="Cochrane G."/>
            <person name="Meng A."/>
            <person name="Brown T."/>
            <person name="Cohen L."/>
        </authorList>
    </citation>
    <scope>NUCLEOTIDE SEQUENCE</scope>
    <source>
        <strain evidence="2">SL-175</strain>
    </source>
</reference>
<feature type="compositionally biased region" description="Gly residues" evidence="1">
    <location>
        <begin position="264"/>
        <end position="273"/>
    </location>
</feature>
<name>A0A7S0SLW1_9CHLO</name>
<feature type="region of interest" description="Disordered" evidence="1">
    <location>
        <begin position="313"/>
        <end position="372"/>
    </location>
</feature>
<feature type="region of interest" description="Disordered" evidence="1">
    <location>
        <begin position="144"/>
        <end position="298"/>
    </location>
</feature>
<evidence type="ECO:0000313" key="2">
    <source>
        <dbReference type="EMBL" id="CAD8710813.1"/>
    </source>
</evidence>
<feature type="compositionally biased region" description="Basic and acidic residues" evidence="1">
    <location>
        <begin position="252"/>
        <end position="262"/>
    </location>
</feature>
<gene>
    <name evidence="2" type="ORF">MANT1106_LOCUS13499</name>
</gene>
<feature type="compositionally biased region" description="Basic and acidic residues" evidence="1">
    <location>
        <begin position="159"/>
        <end position="169"/>
    </location>
</feature>
<organism evidence="2">
    <name type="scientific">Mantoniella antarctica</name>
    <dbReference type="NCBI Taxonomy" id="81844"/>
    <lineage>
        <taxon>Eukaryota</taxon>
        <taxon>Viridiplantae</taxon>
        <taxon>Chlorophyta</taxon>
        <taxon>Mamiellophyceae</taxon>
        <taxon>Mamiellales</taxon>
        <taxon>Mamiellaceae</taxon>
        <taxon>Mantoniella</taxon>
    </lineage>
</organism>
<sequence length="453" mass="47030">MSLAREIQVEETRQKILEELRTTLAVVQVPLAQGSTEKAQLTRIGELEGNVVTVRAHVATLHGYAANLTEQVASIKGELRDAAISEKKALAERSKALDDIIRISHDDSASVMASAKTVAEAAAAAAAKDATDAKAAADVTAKFAAEDDSEDSVEDSDYEPGKGKVDRVAAKRRHTGIPALPNCSKKSKGNSAGATTARRDKPPRQTDGCGSSGGAGDDDDPNDGLVAPSLVAIGRAPTKCAPSTGEKITGAETRRGSGRDGASRGAGGRGAGGRSSATGETCQPANQPARRKPGGALQAWQLSSADAKALTLARKNAAAKRKRAEAKAAASCPSPSRSPGYVIGAAELGASRGGQNDSEKEEDEEKKEEGADRQTLVVALAALPLWKEGGDFQVASITAALNTSGYRHKTTTPQTVSGILSRDCVKDDGVFSRPRLGFYTLKDLVGNPKQKDL</sequence>